<evidence type="ECO:0000256" key="2">
    <source>
        <dbReference type="SAM" id="Phobius"/>
    </source>
</evidence>
<protein>
    <submittedName>
        <fullName evidence="3">Uncharacterized protein</fullName>
    </submittedName>
</protein>
<dbReference type="EMBL" id="RAWK01000122">
    <property type="protein sequence ID" value="RKH63173.1"/>
    <property type="molecule type" value="Genomic_DNA"/>
</dbReference>
<dbReference type="Proteomes" id="UP000267003">
    <property type="component" value="Unassembled WGS sequence"/>
</dbReference>
<dbReference type="OrthoDB" id="5524944at2"/>
<name>A0A3A8Q3B2_9BACT</name>
<keyword evidence="4" id="KW-1185">Reference proteome</keyword>
<evidence type="ECO:0000313" key="4">
    <source>
        <dbReference type="Proteomes" id="UP000267003"/>
    </source>
</evidence>
<feature type="region of interest" description="Disordered" evidence="1">
    <location>
        <begin position="96"/>
        <end position="117"/>
    </location>
</feature>
<sequence>MAVRYDPSVIQEHAEDLYSRASRLAMLYGFMGIVFGAAIGFILSASAEDLRPVALTGGAVIGVIIGASMGRSRAFALELQAQVALCQVATEANTRRTAEAAEAAQRQESQPPLQQVG</sequence>
<evidence type="ECO:0000313" key="3">
    <source>
        <dbReference type="EMBL" id="RKH63173.1"/>
    </source>
</evidence>
<dbReference type="RefSeq" id="WP_120557146.1">
    <property type="nucleotide sequence ID" value="NZ_RAWK01000122.1"/>
</dbReference>
<comment type="caution">
    <text evidence="3">The sequence shown here is derived from an EMBL/GenBank/DDBJ whole genome shotgun (WGS) entry which is preliminary data.</text>
</comment>
<feature type="transmembrane region" description="Helical" evidence="2">
    <location>
        <begin position="53"/>
        <end position="70"/>
    </location>
</feature>
<organism evidence="3 4">
    <name type="scientific">Corallococcus aberystwythensis</name>
    <dbReference type="NCBI Taxonomy" id="2316722"/>
    <lineage>
        <taxon>Bacteria</taxon>
        <taxon>Pseudomonadati</taxon>
        <taxon>Myxococcota</taxon>
        <taxon>Myxococcia</taxon>
        <taxon>Myxococcales</taxon>
        <taxon>Cystobacterineae</taxon>
        <taxon>Myxococcaceae</taxon>
        <taxon>Corallococcus</taxon>
    </lineage>
</organism>
<proteinExistence type="predicted"/>
<evidence type="ECO:0000256" key="1">
    <source>
        <dbReference type="SAM" id="MobiDB-lite"/>
    </source>
</evidence>
<keyword evidence="2" id="KW-0812">Transmembrane</keyword>
<keyword evidence="2" id="KW-0472">Membrane</keyword>
<accession>A0A3A8Q3B2</accession>
<feature type="transmembrane region" description="Helical" evidence="2">
    <location>
        <begin position="27"/>
        <end position="47"/>
    </location>
</feature>
<dbReference type="AlphaFoldDB" id="A0A3A8Q3B2"/>
<reference evidence="4" key="1">
    <citation type="submission" date="2018-09" db="EMBL/GenBank/DDBJ databases">
        <authorList>
            <person name="Livingstone P.G."/>
            <person name="Whitworth D.E."/>
        </authorList>
    </citation>
    <scope>NUCLEOTIDE SEQUENCE [LARGE SCALE GENOMIC DNA]</scope>
    <source>
        <strain evidence="4">AB050A</strain>
    </source>
</reference>
<gene>
    <name evidence="3" type="ORF">D7W81_20880</name>
</gene>
<keyword evidence="2" id="KW-1133">Transmembrane helix</keyword>
<feature type="compositionally biased region" description="Low complexity" evidence="1">
    <location>
        <begin position="100"/>
        <end position="110"/>
    </location>
</feature>